<evidence type="ECO:0000313" key="2">
    <source>
        <dbReference type="EMBL" id="KTT22730.1"/>
    </source>
</evidence>
<feature type="domain" description="HDOD" evidence="1">
    <location>
        <begin position="213"/>
        <end position="409"/>
    </location>
</feature>
<protein>
    <recommendedName>
        <fullName evidence="1">HDOD domain-containing protein</fullName>
    </recommendedName>
</protein>
<dbReference type="AlphaFoldDB" id="A0A147GYH2"/>
<keyword evidence="3" id="KW-1185">Reference proteome</keyword>
<name>A0A147GYH2_9BURK</name>
<evidence type="ECO:0000313" key="3">
    <source>
        <dbReference type="Proteomes" id="UP000072741"/>
    </source>
</evidence>
<dbReference type="PROSITE" id="PS51833">
    <property type="entry name" value="HDOD"/>
    <property type="match status" value="1"/>
</dbReference>
<gene>
    <name evidence="2" type="ORF">NS331_09235</name>
</gene>
<reference evidence="2 3" key="1">
    <citation type="journal article" date="2016" name="Front. Microbiol.">
        <title>Genomic Resource of Rice Seed Associated Bacteria.</title>
        <authorList>
            <person name="Midha S."/>
            <person name="Bansal K."/>
            <person name="Sharma S."/>
            <person name="Kumar N."/>
            <person name="Patil P.P."/>
            <person name="Chaudhry V."/>
            <person name="Patil P.B."/>
        </authorList>
    </citation>
    <scope>NUCLEOTIDE SEQUENCE [LARGE SCALE GENOMIC DNA]</scope>
    <source>
        <strain evidence="2 3">NS331</strain>
    </source>
</reference>
<dbReference type="Proteomes" id="UP000072741">
    <property type="component" value="Unassembled WGS sequence"/>
</dbReference>
<dbReference type="InterPro" id="IPR052340">
    <property type="entry name" value="RNase_Y/CdgJ"/>
</dbReference>
<dbReference type="SUPFAM" id="SSF109604">
    <property type="entry name" value="HD-domain/PDEase-like"/>
    <property type="match status" value="1"/>
</dbReference>
<sequence>MAQSVLGSLTLCYQLLWNRRRELAGIRLLAYEDGEQADGGHLLRTLTEMWTAESPTLLVAPRSPRLLAGMLEHADGESPMIEVPVDWLDPHELRESAQAARERGAVLIAASGPGRRRPDFPGRSSPRTMELQVDDAAAALQAVLRAREIDPRQPGQRIAAQAQLAASPIEPDQIVVGAASMALVEHALDQRSAWAVAGWPIEDVLHRNKGQPLPPTRRAVVRTMQALESEQTLDELELQFGQEPALAYRLLLHLNSAGLGLRRRISSLRHGVMMLGYRTLDTWLAEQLPHTSDDRNLLPANTTMVLRAHLTSQLMEAGVEEELRREVYLCGLFAQLDLVMDEPMRVSVSRVSLPDRVVEAILRGSGAYASVLQVAQALGQDNPAVVRATRARFDMGAEEINRSLLRTLAFAIT</sequence>
<dbReference type="EMBL" id="LDSL01000054">
    <property type="protein sequence ID" value="KTT22730.1"/>
    <property type="molecule type" value="Genomic_DNA"/>
</dbReference>
<accession>A0A147GYH2</accession>
<evidence type="ECO:0000259" key="1">
    <source>
        <dbReference type="PROSITE" id="PS51833"/>
    </source>
</evidence>
<comment type="caution">
    <text evidence="2">The sequence shown here is derived from an EMBL/GenBank/DDBJ whole genome shotgun (WGS) entry which is preliminary data.</text>
</comment>
<proteinExistence type="predicted"/>
<organism evidence="2 3">
    <name type="scientific">Pseudacidovorax intermedius</name>
    <dbReference type="NCBI Taxonomy" id="433924"/>
    <lineage>
        <taxon>Bacteria</taxon>
        <taxon>Pseudomonadati</taxon>
        <taxon>Pseudomonadota</taxon>
        <taxon>Betaproteobacteria</taxon>
        <taxon>Burkholderiales</taxon>
        <taxon>Comamonadaceae</taxon>
        <taxon>Pseudacidovorax</taxon>
    </lineage>
</organism>
<dbReference type="Gene3D" id="1.10.3210.10">
    <property type="entry name" value="Hypothetical protein af1432"/>
    <property type="match status" value="1"/>
</dbReference>
<dbReference type="InterPro" id="IPR013976">
    <property type="entry name" value="HDOD"/>
</dbReference>
<dbReference type="PANTHER" id="PTHR33525">
    <property type="match status" value="1"/>
</dbReference>
<dbReference type="RefSeq" id="WP_058641715.1">
    <property type="nucleotide sequence ID" value="NZ_LDSL01000054.1"/>
</dbReference>
<dbReference type="PANTHER" id="PTHR33525:SF4">
    <property type="entry name" value="CYCLIC DI-GMP PHOSPHODIESTERASE CDGJ"/>
    <property type="match status" value="1"/>
</dbReference>
<dbReference type="OrthoDB" id="9804751at2"/>
<dbReference type="Pfam" id="PF08668">
    <property type="entry name" value="HDOD"/>
    <property type="match status" value="1"/>
</dbReference>